<organism evidence="7 8">
    <name type="scientific">Stieleria maiorica</name>
    <dbReference type="NCBI Taxonomy" id="2795974"/>
    <lineage>
        <taxon>Bacteria</taxon>
        <taxon>Pseudomonadati</taxon>
        <taxon>Planctomycetota</taxon>
        <taxon>Planctomycetia</taxon>
        <taxon>Pirellulales</taxon>
        <taxon>Pirellulaceae</taxon>
        <taxon>Stieleria</taxon>
    </lineage>
</organism>
<dbReference type="InterPro" id="IPR036291">
    <property type="entry name" value="NAD(P)-bd_dom_sf"/>
</dbReference>
<evidence type="ECO:0000313" key="8">
    <source>
        <dbReference type="Proteomes" id="UP000321353"/>
    </source>
</evidence>
<keyword evidence="1" id="KW-0596">Phosphopantetheine</keyword>
<dbReference type="Pfam" id="PF00501">
    <property type="entry name" value="AMP-binding"/>
    <property type="match status" value="1"/>
</dbReference>
<name>A0A5B9MGM8_9BACT</name>
<dbReference type="SUPFAM" id="SSF56801">
    <property type="entry name" value="Acetyl-CoA synthetase-like"/>
    <property type="match status" value="1"/>
</dbReference>
<dbReference type="KEGG" id="smam:Mal15_45020"/>
<dbReference type="PROSITE" id="PS00012">
    <property type="entry name" value="PHOSPHOPANTETHEINE"/>
    <property type="match status" value="1"/>
</dbReference>
<dbReference type="Pfam" id="PF07993">
    <property type="entry name" value="NAD_binding_4"/>
    <property type="match status" value="1"/>
</dbReference>
<reference evidence="7 8" key="1">
    <citation type="submission" date="2019-02" db="EMBL/GenBank/DDBJ databases">
        <title>Planctomycetal bacteria perform biofilm scaping via a novel small molecule.</title>
        <authorList>
            <person name="Jeske O."/>
            <person name="Boedeker C."/>
            <person name="Wiegand S."/>
            <person name="Breitling P."/>
            <person name="Kallscheuer N."/>
            <person name="Jogler M."/>
            <person name="Rohde M."/>
            <person name="Petersen J."/>
            <person name="Medema M.H."/>
            <person name="Surup F."/>
            <person name="Jogler C."/>
        </authorList>
    </citation>
    <scope>NUCLEOTIDE SEQUENCE [LARGE SCALE GENOMIC DNA]</scope>
    <source>
        <strain evidence="7 8">Mal15</strain>
    </source>
</reference>
<evidence type="ECO:0000259" key="6">
    <source>
        <dbReference type="Pfam" id="PF13193"/>
    </source>
</evidence>
<keyword evidence="2" id="KW-0597">Phosphoprotein</keyword>
<dbReference type="InterPro" id="IPR013120">
    <property type="entry name" value="FAR_NAD-bd"/>
</dbReference>
<feature type="domain" description="Carrier" evidence="4">
    <location>
        <begin position="496"/>
        <end position="552"/>
    </location>
</feature>
<feature type="domain" description="Thioester reductase (TE)" evidence="5">
    <location>
        <begin position="597"/>
        <end position="836"/>
    </location>
</feature>
<dbReference type="InterPro" id="IPR025110">
    <property type="entry name" value="AMP-bd_C"/>
</dbReference>
<dbReference type="SUPFAM" id="SSF51735">
    <property type="entry name" value="NAD(P)-binding Rossmann-fold domains"/>
    <property type="match status" value="1"/>
</dbReference>
<dbReference type="AlphaFoldDB" id="A0A5B9MGM8"/>
<dbReference type="InterPro" id="IPR009081">
    <property type="entry name" value="PP-bd_ACP"/>
</dbReference>
<dbReference type="InterPro" id="IPR006162">
    <property type="entry name" value="Ppantetheine_attach_site"/>
</dbReference>
<evidence type="ECO:0000256" key="1">
    <source>
        <dbReference type="ARBA" id="ARBA00022450"/>
    </source>
</evidence>
<feature type="domain" description="AMP-dependent synthetase/ligase" evidence="3">
    <location>
        <begin position="9"/>
        <end position="337"/>
    </location>
</feature>
<dbReference type="PROSITE" id="PS00455">
    <property type="entry name" value="AMP_BINDING"/>
    <property type="match status" value="1"/>
</dbReference>
<evidence type="ECO:0000256" key="2">
    <source>
        <dbReference type="ARBA" id="ARBA00022553"/>
    </source>
</evidence>
<dbReference type="Proteomes" id="UP000321353">
    <property type="component" value="Chromosome"/>
</dbReference>
<dbReference type="PANTHER" id="PTHR44845">
    <property type="entry name" value="CARRIER DOMAIN-CONTAINING PROTEIN"/>
    <property type="match status" value="1"/>
</dbReference>
<evidence type="ECO:0000313" key="7">
    <source>
        <dbReference type="EMBL" id="QEG00432.1"/>
    </source>
</evidence>
<dbReference type="SUPFAM" id="SSF47336">
    <property type="entry name" value="ACP-like"/>
    <property type="match status" value="1"/>
</dbReference>
<dbReference type="InterPro" id="IPR020845">
    <property type="entry name" value="AMP-binding_CS"/>
</dbReference>
<gene>
    <name evidence="7" type="primary">lgrD</name>
    <name evidence="7" type="ORF">Mal15_45020</name>
</gene>
<dbReference type="PANTHER" id="PTHR44845:SF6">
    <property type="entry name" value="BETA-ALANINE-ACTIVATING ENZYME"/>
    <property type="match status" value="1"/>
</dbReference>
<dbReference type="RefSeq" id="WP_147869677.1">
    <property type="nucleotide sequence ID" value="NZ_CP036264.1"/>
</dbReference>
<dbReference type="Pfam" id="PF13193">
    <property type="entry name" value="AMP-binding_C"/>
    <property type="match status" value="1"/>
</dbReference>
<accession>A0A5B9MGM8</accession>
<dbReference type="Pfam" id="PF00550">
    <property type="entry name" value="PP-binding"/>
    <property type="match status" value="1"/>
</dbReference>
<sequence length="973" mass="105467">MRELFCSAFDRVVNRYPEHVAVEQDGRRHCRYRELQSMSRGIAGLLQSAGVERQSVVAIRIEKSIEYIASLIGIWRAGCIALPLPDVFPAAVRMENGDRAGVAAVLQPDPSSSLGVQLEWTGRPRVTHAGDLAYIFFTSGSTGSPKGVAVTHRGLVPVLKDQIDAFGLSPETRSLFYLSICFDASLSDIGTALLSGGTLVIESEVQSSPPAALMRCITERRITYADLPPAIVSRIGKLKLAIPESLSTVVVGGEVCSAEGIDWFSDRLNLFNVYGPTEATICTSIKPCRPGVMPTIGTPIAGMRYRIGGITGDRVEDVAADGEGELWIAGPGLAAGYIGDPKLTAQKFVMLDGTRWYRTGDRVRREGGGEYRFVGRVDRQFKLLGKLVEPEEIRRRLLEHPTVAEAAVVPLQDDRGSVRAVAALVCPTDPSTFSLVSLREHLRNGLPAWMVPTTIKVVDSIERTATGKADLHAATALATEHAPDRQPPPDSVVAETLHTLWVDVLGHDDFGWDDPLDAVGGNSLAAMELLALARAGGISLQAQCLQSQTLRECVSECVLDDPTTTQRLERIVQDLARAVPELPKTGSEASCNRVILLTGATGFLGTWVLDALVAKQTGARLRCLVRAADASDALDRINQSRTTFLGRDALPLRRCDIEPICGDIAAARLGLSEAEWTATKEQVTDIVHLAARVHLLEGFHSMRGSNLDPITTLAELASRGRPKAIRYASTLSVFVSTDRALACYEESDRLDESARVFGGYAQTKWAAERLLWAIARQQTPSVFRLGLLTGDSRFGVGPDHDQLAMFTRGIARLGVYPQGIEEFSIDVTPVDQAANALVTLTLGNHTGAFHLCGPAPVTVSRWIAAMNGVGPELTPVSRECFALAARQYQAEPSHCPSGRQDVAAACLALDYRSTARSESRPLDLFLATATRFDCTRTNQLLRSSDERIHAVTDRQLETMVVRMLERVRSGVDA</sequence>
<evidence type="ECO:0000259" key="4">
    <source>
        <dbReference type="Pfam" id="PF00550"/>
    </source>
</evidence>
<dbReference type="Gene3D" id="1.10.1200.10">
    <property type="entry name" value="ACP-like"/>
    <property type="match status" value="1"/>
</dbReference>
<feature type="domain" description="AMP-binding enzyme C-terminal" evidence="6">
    <location>
        <begin position="397"/>
        <end position="468"/>
    </location>
</feature>
<proteinExistence type="predicted"/>
<dbReference type="EMBL" id="CP036264">
    <property type="protein sequence ID" value="QEG00432.1"/>
    <property type="molecule type" value="Genomic_DNA"/>
</dbReference>
<protein>
    <submittedName>
        <fullName evidence="7">Linear gramicidin synthase subunit D</fullName>
    </submittedName>
</protein>
<dbReference type="Gene3D" id="3.40.50.12780">
    <property type="entry name" value="N-terminal domain of ligase-like"/>
    <property type="match status" value="1"/>
</dbReference>
<evidence type="ECO:0000259" key="5">
    <source>
        <dbReference type="Pfam" id="PF07993"/>
    </source>
</evidence>
<dbReference type="Gene3D" id="3.30.300.30">
    <property type="match status" value="1"/>
</dbReference>
<dbReference type="InterPro" id="IPR042099">
    <property type="entry name" value="ANL_N_sf"/>
</dbReference>
<dbReference type="InterPro" id="IPR036736">
    <property type="entry name" value="ACP-like_sf"/>
</dbReference>
<dbReference type="CDD" id="cd05930">
    <property type="entry name" value="A_NRPS"/>
    <property type="match status" value="1"/>
</dbReference>
<dbReference type="InterPro" id="IPR045851">
    <property type="entry name" value="AMP-bd_C_sf"/>
</dbReference>
<dbReference type="InterPro" id="IPR000873">
    <property type="entry name" value="AMP-dep_synth/lig_dom"/>
</dbReference>
<evidence type="ECO:0000259" key="3">
    <source>
        <dbReference type="Pfam" id="PF00501"/>
    </source>
</evidence>
<dbReference type="Gene3D" id="3.40.50.720">
    <property type="entry name" value="NAD(P)-binding Rossmann-like Domain"/>
    <property type="match status" value="1"/>
</dbReference>
<keyword evidence="8" id="KW-1185">Reference proteome</keyword>